<feature type="region of interest" description="Disordered" evidence="1">
    <location>
        <begin position="37"/>
        <end position="61"/>
    </location>
</feature>
<proteinExistence type="predicted"/>
<evidence type="ECO:0000313" key="2">
    <source>
        <dbReference type="EMBL" id="GAA2656883.1"/>
    </source>
</evidence>
<dbReference type="RefSeq" id="WP_344395386.1">
    <property type="nucleotide sequence ID" value="NZ_BAAASJ010000113.1"/>
</dbReference>
<sequence length="61" mass="6546">MPAARTLATAVFVTDPKTHETVLLQPGSEVGDPAIAEQITHPDAWVTEPPRQSRRGRAEAA</sequence>
<evidence type="ECO:0008006" key="4">
    <source>
        <dbReference type="Google" id="ProtNLM"/>
    </source>
</evidence>
<gene>
    <name evidence="2" type="ORF">GCM10010307_70970</name>
</gene>
<name>A0ABN3RN82_9ACTN</name>
<reference evidence="2 3" key="1">
    <citation type="journal article" date="2019" name="Int. J. Syst. Evol. Microbiol.">
        <title>The Global Catalogue of Microorganisms (GCM) 10K type strain sequencing project: providing services to taxonomists for standard genome sequencing and annotation.</title>
        <authorList>
            <consortium name="The Broad Institute Genomics Platform"/>
            <consortium name="The Broad Institute Genome Sequencing Center for Infectious Disease"/>
            <person name="Wu L."/>
            <person name="Ma J."/>
        </authorList>
    </citation>
    <scope>NUCLEOTIDE SEQUENCE [LARGE SCALE GENOMIC DNA]</scope>
    <source>
        <strain evidence="2 3">JCM 4524</strain>
    </source>
</reference>
<evidence type="ECO:0000256" key="1">
    <source>
        <dbReference type="SAM" id="MobiDB-lite"/>
    </source>
</evidence>
<accession>A0ABN3RN82</accession>
<dbReference type="Proteomes" id="UP001500151">
    <property type="component" value="Unassembled WGS sequence"/>
</dbReference>
<dbReference type="EMBL" id="BAAASJ010000113">
    <property type="protein sequence ID" value="GAA2656883.1"/>
    <property type="molecule type" value="Genomic_DNA"/>
</dbReference>
<comment type="caution">
    <text evidence="2">The sequence shown here is derived from an EMBL/GenBank/DDBJ whole genome shotgun (WGS) entry which is preliminary data.</text>
</comment>
<keyword evidence="3" id="KW-1185">Reference proteome</keyword>
<organism evidence="2 3">
    <name type="scientific">Streptomyces vastus</name>
    <dbReference type="NCBI Taxonomy" id="285451"/>
    <lineage>
        <taxon>Bacteria</taxon>
        <taxon>Bacillati</taxon>
        <taxon>Actinomycetota</taxon>
        <taxon>Actinomycetes</taxon>
        <taxon>Kitasatosporales</taxon>
        <taxon>Streptomycetaceae</taxon>
        <taxon>Streptomyces</taxon>
    </lineage>
</organism>
<protein>
    <recommendedName>
        <fullName evidence="4">Transposase</fullName>
    </recommendedName>
</protein>
<evidence type="ECO:0000313" key="3">
    <source>
        <dbReference type="Proteomes" id="UP001500151"/>
    </source>
</evidence>